<comment type="caution">
    <text evidence="2">The sequence shown here is derived from an EMBL/GenBank/DDBJ whole genome shotgun (WGS) entry which is preliminary data.</text>
</comment>
<dbReference type="InterPro" id="IPR038721">
    <property type="entry name" value="IS701-like_DDE_dom"/>
</dbReference>
<reference evidence="2" key="2">
    <citation type="submission" date="2021-04" db="EMBL/GenBank/DDBJ databases">
        <authorList>
            <person name="Gilroy R."/>
        </authorList>
    </citation>
    <scope>NUCLEOTIDE SEQUENCE</scope>
    <source>
        <strain evidence="2">ChiGjej6B6-14162</strain>
    </source>
</reference>
<dbReference type="EMBL" id="DXEL01000055">
    <property type="protein sequence ID" value="HIX74915.1"/>
    <property type="molecule type" value="Genomic_DNA"/>
</dbReference>
<organism evidence="2 3">
    <name type="scientific">Candidatus Parabacteroides intestinipullorum</name>
    <dbReference type="NCBI Taxonomy" id="2838723"/>
    <lineage>
        <taxon>Bacteria</taxon>
        <taxon>Pseudomonadati</taxon>
        <taxon>Bacteroidota</taxon>
        <taxon>Bacteroidia</taxon>
        <taxon>Bacteroidales</taxon>
        <taxon>Tannerellaceae</taxon>
        <taxon>Parabacteroides</taxon>
    </lineage>
</organism>
<reference evidence="2" key="1">
    <citation type="journal article" date="2021" name="PeerJ">
        <title>Extensive microbial diversity within the chicken gut microbiome revealed by metagenomics and culture.</title>
        <authorList>
            <person name="Gilroy R."/>
            <person name="Ravi A."/>
            <person name="Getino M."/>
            <person name="Pursley I."/>
            <person name="Horton D.L."/>
            <person name="Alikhan N.F."/>
            <person name="Baker D."/>
            <person name="Gharbi K."/>
            <person name="Hall N."/>
            <person name="Watson M."/>
            <person name="Adriaenssens E.M."/>
            <person name="Foster-Nyarko E."/>
            <person name="Jarju S."/>
            <person name="Secka A."/>
            <person name="Antonio M."/>
            <person name="Oren A."/>
            <person name="Chaudhuri R.R."/>
            <person name="La Ragione R."/>
            <person name="Hildebrand F."/>
            <person name="Pallen M.J."/>
        </authorList>
    </citation>
    <scope>NUCLEOTIDE SEQUENCE</scope>
    <source>
        <strain evidence="2">ChiGjej6B6-14162</strain>
    </source>
</reference>
<dbReference type="AlphaFoldDB" id="A0A9D1XBF4"/>
<proteinExistence type="predicted"/>
<evidence type="ECO:0000313" key="2">
    <source>
        <dbReference type="EMBL" id="HIX74915.1"/>
    </source>
</evidence>
<dbReference type="Proteomes" id="UP000886740">
    <property type="component" value="Unassembled WGS sequence"/>
</dbReference>
<accession>A0A9D1XBF4</accession>
<dbReference type="InterPro" id="IPR012337">
    <property type="entry name" value="RNaseH-like_sf"/>
</dbReference>
<feature type="domain" description="Transposase IS701-like DDE" evidence="1">
    <location>
        <begin position="87"/>
        <end position="267"/>
    </location>
</feature>
<evidence type="ECO:0000313" key="3">
    <source>
        <dbReference type="Proteomes" id="UP000886740"/>
    </source>
</evidence>
<sequence>MVKDSDIISEIDSFFSKNDCNRAINCIIGTISRLNLNFSGIGIEKRHNCKLTSLQVLELLLLFPFFMVRNSFQYSHSGLSKLFSCRKDMFYRFLEQDHIDWRKLVYRMSLRLLRRTGARSDSEGSLQCLIIDDTDLPKTGFKTELIGRIYSHVLHRSILGFKGLFLCHTDGKTQTMLDFSLHGEEGKNPEKIQGLTSKQRNARFCKVRDEKSVVNTRIREYKQSKIERSIEMVRHAMKKGMRFDYLLVDSWFTCADLIRFITSRHLECHLIGMLKMGKTRYRTEAGNLNAPVIIDRLKKEKSVRYSRKLNCYYAHMDAEYANRKIRIFFCKRGRKGAWNAFLSTDTRLDFFEAYRIYSMRWAIEVCFSEMKGLLRLGKCQCRNFSSQIASISLTLMQYNILSHIKRFEAYETIGGLFDRTVNGAMELSVTERIWELILQIVAVIAELFSADEEEIIRMIAYDNPKINIIKDLCRVKKTA</sequence>
<dbReference type="Pfam" id="PF13546">
    <property type="entry name" value="DDE_5"/>
    <property type="match status" value="1"/>
</dbReference>
<dbReference type="SUPFAM" id="SSF53098">
    <property type="entry name" value="Ribonuclease H-like"/>
    <property type="match status" value="1"/>
</dbReference>
<name>A0A9D1XBF4_9BACT</name>
<evidence type="ECO:0000259" key="1">
    <source>
        <dbReference type="Pfam" id="PF13546"/>
    </source>
</evidence>
<gene>
    <name evidence="2" type="ORF">H9977_07790</name>
</gene>
<protein>
    <submittedName>
        <fullName evidence="2">IS4-like element IS943 family transposase</fullName>
    </submittedName>
</protein>